<keyword evidence="2" id="KW-1185">Reference proteome</keyword>
<evidence type="ECO:0000313" key="1">
    <source>
        <dbReference type="Ensembl" id="ENSPKIP00000002466.1"/>
    </source>
</evidence>
<organism evidence="1 2">
    <name type="scientific">Paramormyrops kingsleyae</name>
    <dbReference type="NCBI Taxonomy" id="1676925"/>
    <lineage>
        <taxon>Eukaryota</taxon>
        <taxon>Metazoa</taxon>
        <taxon>Chordata</taxon>
        <taxon>Craniata</taxon>
        <taxon>Vertebrata</taxon>
        <taxon>Euteleostomi</taxon>
        <taxon>Actinopterygii</taxon>
        <taxon>Neopterygii</taxon>
        <taxon>Teleostei</taxon>
        <taxon>Osteoglossocephala</taxon>
        <taxon>Osteoglossomorpha</taxon>
        <taxon>Osteoglossiformes</taxon>
        <taxon>Mormyridae</taxon>
        <taxon>Paramormyrops</taxon>
    </lineage>
</organism>
<name>A0A3B3QAN1_9TELE</name>
<reference evidence="1" key="2">
    <citation type="submission" date="2025-09" db="UniProtKB">
        <authorList>
            <consortium name="Ensembl"/>
        </authorList>
    </citation>
    <scope>IDENTIFICATION</scope>
</reference>
<dbReference type="Proteomes" id="UP000261540">
    <property type="component" value="Unplaced"/>
</dbReference>
<sequence length="97" mass="11021">QSSQKSIRNTQQCARSKNFVVLCNEKRIQMEPKIPHPLIHSQRWIQTKQNEALLPQQLHGIPWRGSGGLNLSEDFISVLRVPGVGSTDIPHDPRFLS</sequence>
<dbReference type="AlphaFoldDB" id="A0A3B3QAN1"/>
<dbReference type="Ensembl" id="ENSPKIT00000026411.1">
    <property type="protein sequence ID" value="ENSPKIP00000002466.1"/>
    <property type="gene ID" value="ENSPKIG00000020350.1"/>
</dbReference>
<accession>A0A3B3QAN1</accession>
<proteinExistence type="predicted"/>
<reference evidence="1" key="1">
    <citation type="submission" date="2025-08" db="UniProtKB">
        <authorList>
            <consortium name="Ensembl"/>
        </authorList>
    </citation>
    <scope>IDENTIFICATION</scope>
</reference>
<protein>
    <submittedName>
        <fullName evidence="1">Uncharacterized protein</fullName>
    </submittedName>
</protein>
<evidence type="ECO:0000313" key="2">
    <source>
        <dbReference type="Proteomes" id="UP000261540"/>
    </source>
</evidence>